<proteinExistence type="predicted"/>
<feature type="compositionally biased region" description="Basic and acidic residues" evidence="1">
    <location>
        <begin position="1"/>
        <end position="14"/>
    </location>
</feature>
<feature type="compositionally biased region" description="Pro residues" evidence="1">
    <location>
        <begin position="26"/>
        <end position="35"/>
    </location>
</feature>
<accession>A0AAU7DWK2</accession>
<name>A0AAU7DWK2_9MICO</name>
<sequence>MYDSDFPARPRFGDGDPDWPDAPESPTSPEPPVIPGAPRIPETPWSPGAPTPATEPIPKRYEPDPDPEQPFEVG</sequence>
<reference evidence="2" key="1">
    <citation type="submission" date="2024-02" db="EMBL/GenBank/DDBJ databases">
        <title>Tomenella chthoni gen. nov. sp. nov., a member of the family Jonesiaceae isolated from bat guano.</title>
        <authorList>
            <person name="Miller S.L."/>
            <person name="King J."/>
            <person name="Sankaranarayanan K."/>
            <person name="Lawson P.A."/>
        </authorList>
    </citation>
    <scope>NUCLEOTIDE SEQUENCE</scope>
    <source>
        <strain evidence="2">BS-20</strain>
    </source>
</reference>
<protein>
    <submittedName>
        <fullName evidence="2">Uncharacterized protein</fullName>
    </submittedName>
</protein>
<feature type="compositionally biased region" description="Acidic residues" evidence="1">
    <location>
        <begin position="64"/>
        <end position="74"/>
    </location>
</feature>
<evidence type="ECO:0000313" key="2">
    <source>
        <dbReference type="EMBL" id="XBH21106.1"/>
    </source>
</evidence>
<organism evidence="2">
    <name type="scientific">Jonesiaceae bacterium BS-20</name>
    <dbReference type="NCBI Taxonomy" id="3120821"/>
    <lineage>
        <taxon>Bacteria</taxon>
        <taxon>Bacillati</taxon>
        <taxon>Actinomycetota</taxon>
        <taxon>Actinomycetes</taxon>
        <taxon>Micrococcales</taxon>
        <taxon>Jonesiaceae</taxon>
    </lineage>
</organism>
<evidence type="ECO:0000256" key="1">
    <source>
        <dbReference type="SAM" id="MobiDB-lite"/>
    </source>
</evidence>
<feature type="region of interest" description="Disordered" evidence="1">
    <location>
        <begin position="1"/>
        <end position="74"/>
    </location>
</feature>
<dbReference type="EMBL" id="CP146203">
    <property type="protein sequence ID" value="XBH21106.1"/>
    <property type="molecule type" value="Genomic_DNA"/>
</dbReference>
<gene>
    <name evidence="2" type="ORF">V5R04_12920</name>
</gene>
<dbReference type="AlphaFoldDB" id="A0AAU7DWK2"/>